<feature type="domain" description="Major facilitator superfamily (MFS) profile" evidence="8">
    <location>
        <begin position="27"/>
        <end position="515"/>
    </location>
</feature>
<proteinExistence type="inferred from homology"/>
<keyword evidence="3" id="KW-0813">Transport</keyword>
<comment type="subcellular location">
    <subcellularLocation>
        <location evidence="1">Membrane</location>
        <topology evidence="1">Multi-pass membrane protein</topology>
    </subcellularLocation>
</comment>
<feature type="transmembrane region" description="Helical" evidence="7">
    <location>
        <begin position="298"/>
        <end position="322"/>
    </location>
</feature>
<dbReference type="PROSITE" id="PS50850">
    <property type="entry name" value="MFS"/>
    <property type="match status" value="1"/>
</dbReference>
<dbReference type="AlphaFoldDB" id="A0A8J2HAL8"/>
<keyword evidence="4 7" id="KW-0812">Transmembrane</keyword>
<dbReference type="InterPro" id="IPR020846">
    <property type="entry name" value="MFS_dom"/>
</dbReference>
<sequence length="516" mass="57694">MKTPRVEEKVIEEALNQTGFGKFNYKVLIVAIIITINSGISFENISLIMPAASCDYKMSTIAQDHIATSSLCGLALGTYFWALIAEIKGRKLSLIVGLLLDGGANVIASVISNYYGFIICKFFNGVGQGPQFTVLFTYLAEFSPEKYRDKLLSWLELPVILGAIICAGIGWLIIPMEFTYITSNIFFFNPWNLYNLVCSMVALLSAFLVTFLPETPKYLAETGQYTKLMDVLSRMFRENTGGTDKEYIERLKKLQLPEVNDLLVKVKSSTNECKDKSSFVKSFLKFIKQVKEIMKPPYLNRTLIVCVAMYGTTYSIFVVMLWTPEIFDRFAIFEEKYPNMSASICVISEKLYSKDATQDNVFNPENCPSKLDSTVFSHTIILSLAALPGGLWLPLFIDKFGYKFNFILASVMSCLLYIGLLFVRNSSQNLILTCLIDALSFGDSVIYYMLVNLYPTHLRVIAANLVAFVGHVGGMLSIIVVGYLIDDYCVLLIVMISVHVGVAAVFGFFIPKGLPT</sequence>
<comment type="caution">
    <text evidence="9">The sequence shown here is derived from an EMBL/GenBank/DDBJ whole genome shotgun (WGS) entry which is preliminary data.</text>
</comment>
<feature type="transmembrane region" description="Helical" evidence="7">
    <location>
        <begin position="92"/>
        <end position="116"/>
    </location>
</feature>
<feature type="transmembrane region" description="Helical" evidence="7">
    <location>
        <begin position="193"/>
        <end position="212"/>
    </location>
</feature>
<evidence type="ECO:0000256" key="5">
    <source>
        <dbReference type="ARBA" id="ARBA00022989"/>
    </source>
</evidence>
<keyword evidence="6 7" id="KW-0472">Membrane</keyword>
<dbReference type="PANTHER" id="PTHR23511">
    <property type="entry name" value="SYNAPTIC VESICLE GLYCOPROTEIN 2"/>
    <property type="match status" value="1"/>
</dbReference>
<evidence type="ECO:0000256" key="1">
    <source>
        <dbReference type="ARBA" id="ARBA00004141"/>
    </source>
</evidence>
<dbReference type="EMBL" id="CAJNRD030001119">
    <property type="protein sequence ID" value="CAG5088407.1"/>
    <property type="molecule type" value="Genomic_DNA"/>
</dbReference>
<gene>
    <name evidence="9" type="ORF">HICCMSTLAB_LOCUS4828</name>
</gene>
<name>A0A8J2HAL8_COTCN</name>
<evidence type="ECO:0000256" key="4">
    <source>
        <dbReference type="ARBA" id="ARBA00022692"/>
    </source>
</evidence>
<feature type="transmembrane region" description="Helical" evidence="7">
    <location>
        <begin position="152"/>
        <end position="173"/>
    </location>
</feature>
<dbReference type="OrthoDB" id="3936150at2759"/>
<feature type="transmembrane region" description="Helical" evidence="7">
    <location>
        <begin position="491"/>
        <end position="510"/>
    </location>
</feature>
<feature type="transmembrane region" description="Helical" evidence="7">
    <location>
        <begin position="27"/>
        <end position="46"/>
    </location>
</feature>
<evidence type="ECO:0000259" key="8">
    <source>
        <dbReference type="PROSITE" id="PS50850"/>
    </source>
</evidence>
<accession>A0A8J2HAL8</accession>
<protein>
    <submittedName>
        <fullName evidence="9">Similar to Sv2b: Synaptic vesicle glycoprotein 2B (Rattus norvegicus)</fullName>
    </submittedName>
</protein>
<feature type="transmembrane region" description="Helical" evidence="7">
    <location>
        <begin position="429"/>
        <end position="450"/>
    </location>
</feature>
<dbReference type="PANTHER" id="PTHR23511:SF38">
    <property type="entry name" value="SYNAPTIC VESICLE 2-RELATED PROTEIN-LIKE PROTEIN"/>
    <property type="match status" value="1"/>
</dbReference>
<feature type="transmembrane region" description="Helical" evidence="7">
    <location>
        <begin position="375"/>
        <end position="397"/>
    </location>
</feature>
<feature type="transmembrane region" description="Helical" evidence="7">
    <location>
        <begin position="66"/>
        <end position="85"/>
    </location>
</feature>
<reference evidence="9" key="1">
    <citation type="submission" date="2021-04" db="EMBL/GenBank/DDBJ databases">
        <authorList>
            <person name="Chebbi M.A.C M."/>
        </authorList>
    </citation>
    <scope>NUCLEOTIDE SEQUENCE</scope>
</reference>
<dbReference type="Gene3D" id="1.20.1250.20">
    <property type="entry name" value="MFS general substrate transporter like domains"/>
    <property type="match status" value="1"/>
</dbReference>
<feature type="transmembrane region" description="Helical" evidence="7">
    <location>
        <begin position="462"/>
        <end position="485"/>
    </location>
</feature>
<evidence type="ECO:0000256" key="3">
    <source>
        <dbReference type="ARBA" id="ARBA00022448"/>
    </source>
</evidence>
<evidence type="ECO:0000256" key="2">
    <source>
        <dbReference type="ARBA" id="ARBA00008335"/>
    </source>
</evidence>
<dbReference type="GO" id="GO:0022857">
    <property type="term" value="F:transmembrane transporter activity"/>
    <property type="evidence" value="ECO:0007669"/>
    <property type="project" value="InterPro"/>
</dbReference>
<dbReference type="Pfam" id="PF00083">
    <property type="entry name" value="Sugar_tr"/>
    <property type="match status" value="1"/>
</dbReference>
<dbReference type="GO" id="GO:0016020">
    <property type="term" value="C:membrane"/>
    <property type="evidence" value="ECO:0007669"/>
    <property type="project" value="UniProtKB-SubCell"/>
</dbReference>
<dbReference type="InterPro" id="IPR036259">
    <property type="entry name" value="MFS_trans_sf"/>
</dbReference>
<comment type="similarity">
    <text evidence="2">Belongs to the major facilitator superfamily.</text>
</comment>
<feature type="transmembrane region" description="Helical" evidence="7">
    <location>
        <begin position="404"/>
        <end position="423"/>
    </location>
</feature>
<dbReference type="Proteomes" id="UP000786811">
    <property type="component" value="Unassembled WGS sequence"/>
</dbReference>
<organism evidence="9 10">
    <name type="scientific">Cotesia congregata</name>
    <name type="common">Parasitoid wasp</name>
    <name type="synonym">Apanteles congregatus</name>
    <dbReference type="NCBI Taxonomy" id="51543"/>
    <lineage>
        <taxon>Eukaryota</taxon>
        <taxon>Metazoa</taxon>
        <taxon>Ecdysozoa</taxon>
        <taxon>Arthropoda</taxon>
        <taxon>Hexapoda</taxon>
        <taxon>Insecta</taxon>
        <taxon>Pterygota</taxon>
        <taxon>Neoptera</taxon>
        <taxon>Endopterygota</taxon>
        <taxon>Hymenoptera</taxon>
        <taxon>Apocrita</taxon>
        <taxon>Ichneumonoidea</taxon>
        <taxon>Braconidae</taxon>
        <taxon>Microgastrinae</taxon>
        <taxon>Cotesia</taxon>
    </lineage>
</organism>
<evidence type="ECO:0000256" key="6">
    <source>
        <dbReference type="ARBA" id="ARBA00023136"/>
    </source>
</evidence>
<dbReference type="SUPFAM" id="SSF103473">
    <property type="entry name" value="MFS general substrate transporter"/>
    <property type="match status" value="1"/>
</dbReference>
<evidence type="ECO:0000313" key="9">
    <source>
        <dbReference type="EMBL" id="CAG5088407.1"/>
    </source>
</evidence>
<keyword evidence="10" id="KW-1185">Reference proteome</keyword>
<keyword evidence="5 7" id="KW-1133">Transmembrane helix</keyword>
<evidence type="ECO:0000256" key="7">
    <source>
        <dbReference type="SAM" id="Phobius"/>
    </source>
</evidence>
<evidence type="ECO:0000313" key="10">
    <source>
        <dbReference type="Proteomes" id="UP000786811"/>
    </source>
</evidence>
<dbReference type="InterPro" id="IPR005828">
    <property type="entry name" value="MFS_sugar_transport-like"/>
</dbReference>